<dbReference type="InterPro" id="IPR004776">
    <property type="entry name" value="Mem_transp_PIN-like"/>
</dbReference>
<gene>
    <name evidence="8" type="ORF">APORC_1341</name>
</gene>
<dbReference type="EMBL" id="CP036246">
    <property type="protein sequence ID" value="QEP40931.1"/>
    <property type="molecule type" value="Genomic_DNA"/>
</dbReference>
<proteinExistence type="predicted"/>
<dbReference type="KEGG" id="apoc:APORC_1341"/>
<evidence type="ECO:0000256" key="7">
    <source>
        <dbReference type="SAM" id="Phobius"/>
    </source>
</evidence>
<dbReference type="GO" id="GO:0016020">
    <property type="term" value="C:membrane"/>
    <property type="evidence" value="ECO:0007669"/>
    <property type="project" value="UniProtKB-SubCell"/>
</dbReference>
<dbReference type="Proteomes" id="UP000322644">
    <property type="component" value="Chromosome"/>
</dbReference>
<keyword evidence="6 7" id="KW-0472">Membrane</keyword>
<feature type="transmembrane region" description="Helical" evidence="7">
    <location>
        <begin position="233"/>
        <end position="251"/>
    </location>
</feature>
<evidence type="ECO:0000313" key="9">
    <source>
        <dbReference type="Proteomes" id="UP000322644"/>
    </source>
</evidence>
<keyword evidence="5 7" id="KW-1133">Transmembrane helix</keyword>
<protein>
    <submittedName>
        <fullName evidence="8">Putative permease</fullName>
    </submittedName>
</protein>
<feature type="transmembrane region" description="Helical" evidence="7">
    <location>
        <begin position="107"/>
        <end position="124"/>
    </location>
</feature>
<feature type="transmembrane region" description="Helical" evidence="7">
    <location>
        <begin position="136"/>
        <end position="156"/>
    </location>
</feature>
<evidence type="ECO:0000256" key="2">
    <source>
        <dbReference type="ARBA" id="ARBA00022448"/>
    </source>
</evidence>
<reference evidence="8 9" key="1">
    <citation type="submission" date="2019-09" db="EMBL/GenBank/DDBJ databases">
        <title>Complete genome sequencing of four Arcobacter species reveals a diverse suite of mobile elements.</title>
        <authorList>
            <person name="Miller W.G."/>
            <person name="Yee E."/>
            <person name="Bono J.L."/>
        </authorList>
    </citation>
    <scope>NUCLEOTIDE SEQUENCE [LARGE SCALE GENOMIC DNA]</scope>
    <source>
        <strain evidence="8 9">CCUG 56899</strain>
    </source>
</reference>
<accession>A0A5C2HI05</accession>
<evidence type="ECO:0000256" key="5">
    <source>
        <dbReference type="ARBA" id="ARBA00022989"/>
    </source>
</evidence>
<dbReference type="PANTHER" id="PTHR36838">
    <property type="entry name" value="AUXIN EFFLUX CARRIER FAMILY PROTEIN"/>
    <property type="match status" value="1"/>
</dbReference>
<sequence>MHKDGSIALNNFVLYVSYPAIVLLQTPKINFSFELMIPVLIAWSVMTLSAVLILVLSKIFDFSKEVTGSLMLVAVLTNSSFLGIPLIETYMPDENFMPYLLVYDQLGTFLAFAIYGTFIVSIYTSKTKITFKLITVKVITFPPFLCLVIALFFVGVEFHPTITKVLEAFAITTVPVALVAAGLQMQLKLPKDDIKPFSVALIIKLIFAPIVAIIVCKIFGWKGLASDVSILEASMAPMITAGAIAAMAGLAPRLSYAIIGYGILISFGTTYIVSLLL</sequence>
<dbReference type="AlphaFoldDB" id="A0A5C2HI05"/>
<evidence type="ECO:0000256" key="3">
    <source>
        <dbReference type="ARBA" id="ARBA00022475"/>
    </source>
</evidence>
<evidence type="ECO:0000256" key="1">
    <source>
        <dbReference type="ARBA" id="ARBA00004141"/>
    </source>
</evidence>
<keyword evidence="3" id="KW-1003">Cell membrane</keyword>
<feature type="transmembrane region" description="Helical" evidence="7">
    <location>
        <begin position="35"/>
        <end position="56"/>
    </location>
</feature>
<keyword evidence="4 7" id="KW-0812">Transmembrane</keyword>
<feature type="transmembrane region" description="Helical" evidence="7">
    <location>
        <begin position="199"/>
        <end position="221"/>
    </location>
</feature>
<feature type="transmembrane region" description="Helical" evidence="7">
    <location>
        <begin position="68"/>
        <end position="87"/>
    </location>
</feature>
<evidence type="ECO:0000256" key="6">
    <source>
        <dbReference type="ARBA" id="ARBA00023136"/>
    </source>
</evidence>
<evidence type="ECO:0000256" key="4">
    <source>
        <dbReference type="ARBA" id="ARBA00022692"/>
    </source>
</evidence>
<feature type="transmembrane region" description="Helical" evidence="7">
    <location>
        <begin position="12"/>
        <end position="29"/>
    </location>
</feature>
<dbReference type="Pfam" id="PF03547">
    <property type="entry name" value="Mem_trans"/>
    <property type="match status" value="1"/>
</dbReference>
<name>A0A5C2HI05_9BACT</name>
<reference evidence="8 9" key="2">
    <citation type="submission" date="2019-09" db="EMBL/GenBank/DDBJ databases">
        <title>Taxonomic note: a critical rebuttal of the proposed division of the genus Arcobacter into six genera, emended descriptions of Arcobacter anaerophilus and the genus Arcobacter, and an assessment of genus-level boundaries for Epsilonproteobacteria using in silico genomic comparator tools.</title>
        <authorList>
            <person name="On S.L.W."/>
            <person name="Miller W.G."/>
            <person name="Biggs P."/>
            <person name="Cornelius A."/>
            <person name="Vandamme P."/>
        </authorList>
    </citation>
    <scope>NUCLEOTIDE SEQUENCE [LARGE SCALE GENOMIC DNA]</scope>
    <source>
        <strain evidence="8 9">CCUG 56899</strain>
    </source>
</reference>
<feature type="transmembrane region" description="Helical" evidence="7">
    <location>
        <begin position="258"/>
        <end position="276"/>
    </location>
</feature>
<comment type="subcellular location">
    <subcellularLocation>
        <location evidence="1">Membrane</location>
        <topology evidence="1">Multi-pass membrane protein</topology>
    </subcellularLocation>
</comment>
<dbReference type="PANTHER" id="PTHR36838:SF1">
    <property type="entry name" value="SLR1864 PROTEIN"/>
    <property type="match status" value="1"/>
</dbReference>
<organism evidence="8 9">
    <name type="scientific">Arcobacter porcinus</name>
    <dbReference type="NCBI Taxonomy" id="1935204"/>
    <lineage>
        <taxon>Bacteria</taxon>
        <taxon>Pseudomonadati</taxon>
        <taxon>Campylobacterota</taxon>
        <taxon>Epsilonproteobacteria</taxon>
        <taxon>Campylobacterales</taxon>
        <taxon>Arcobacteraceae</taxon>
        <taxon>Arcobacter</taxon>
    </lineage>
</organism>
<keyword evidence="2" id="KW-0813">Transport</keyword>
<dbReference type="GO" id="GO:0055085">
    <property type="term" value="P:transmembrane transport"/>
    <property type="evidence" value="ECO:0007669"/>
    <property type="project" value="InterPro"/>
</dbReference>
<evidence type="ECO:0000313" key="8">
    <source>
        <dbReference type="EMBL" id="QEP40931.1"/>
    </source>
</evidence>